<dbReference type="Gene3D" id="3.40.50.150">
    <property type="entry name" value="Vaccinia Virus protein VP39"/>
    <property type="match status" value="1"/>
</dbReference>
<dbReference type="GO" id="GO:0032259">
    <property type="term" value="P:methylation"/>
    <property type="evidence" value="ECO:0007669"/>
    <property type="project" value="UniProtKB-KW"/>
</dbReference>
<evidence type="ECO:0000313" key="4">
    <source>
        <dbReference type="EMBL" id="CCQ91868.1"/>
    </source>
</evidence>
<keyword evidence="3" id="KW-0949">S-adenosyl-L-methionine</keyword>
<dbReference type="PANTHER" id="PTHR13610">
    <property type="entry name" value="METHYLTRANSFERASE DOMAIN-CONTAINING PROTEIN"/>
    <property type="match status" value="1"/>
</dbReference>
<dbReference type="Pfam" id="PF06325">
    <property type="entry name" value="PrmA"/>
    <property type="match status" value="1"/>
</dbReference>
<dbReference type="RefSeq" id="WP_005011152.1">
    <property type="nucleotide sequence ID" value="NZ_HG422173.1"/>
</dbReference>
<dbReference type="GO" id="GO:0016279">
    <property type="term" value="F:protein-lysine N-methyltransferase activity"/>
    <property type="evidence" value="ECO:0007669"/>
    <property type="project" value="InterPro"/>
</dbReference>
<dbReference type="Proteomes" id="UP000011704">
    <property type="component" value="Unassembled WGS sequence"/>
</dbReference>
<dbReference type="InParanoid" id="M1Z1J0"/>
<dbReference type="PANTHER" id="PTHR13610:SF11">
    <property type="entry name" value="METHYLTRANSFERASE DOMAIN-CONTAINING PROTEIN"/>
    <property type="match status" value="1"/>
</dbReference>
<evidence type="ECO:0000256" key="3">
    <source>
        <dbReference type="ARBA" id="ARBA00022691"/>
    </source>
</evidence>
<dbReference type="InterPro" id="IPR029063">
    <property type="entry name" value="SAM-dependent_MTases_sf"/>
</dbReference>
<dbReference type="AlphaFoldDB" id="M1Z1J0"/>
<evidence type="ECO:0000313" key="5">
    <source>
        <dbReference type="Proteomes" id="UP000011704"/>
    </source>
</evidence>
<dbReference type="STRING" id="1266370.NITGR_90007"/>
<dbReference type="SUPFAM" id="SSF53335">
    <property type="entry name" value="S-adenosyl-L-methionine-dependent methyltransferases"/>
    <property type="match status" value="1"/>
</dbReference>
<name>M1Z1J0_NITG3</name>
<keyword evidence="2 4" id="KW-0808">Transferase</keyword>
<gene>
    <name evidence="4" type="ORF">NITGR_90007</name>
</gene>
<accession>M1Z1J0</accession>
<keyword evidence="1 4" id="KW-0489">Methyltransferase</keyword>
<organism evidence="4 5">
    <name type="scientific">Nitrospina gracilis (strain 3/211)</name>
    <dbReference type="NCBI Taxonomy" id="1266370"/>
    <lineage>
        <taxon>Bacteria</taxon>
        <taxon>Pseudomonadati</taxon>
        <taxon>Nitrospinota/Tectimicrobiota group</taxon>
        <taxon>Nitrospinota</taxon>
        <taxon>Nitrospinia</taxon>
        <taxon>Nitrospinales</taxon>
        <taxon>Nitrospinaceae</taxon>
        <taxon>Nitrospina</taxon>
    </lineage>
</organism>
<keyword evidence="5" id="KW-1185">Reference proteome</keyword>
<proteinExistence type="predicted"/>
<dbReference type="InterPro" id="IPR026170">
    <property type="entry name" value="FAM173A/B"/>
</dbReference>
<dbReference type="EMBL" id="CAQJ01000099">
    <property type="protein sequence ID" value="CCQ91868.1"/>
    <property type="molecule type" value="Genomic_DNA"/>
</dbReference>
<evidence type="ECO:0000256" key="2">
    <source>
        <dbReference type="ARBA" id="ARBA00022679"/>
    </source>
</evidence>
<evidence type="ECO:0000256" key="1">
    <source>
        <dbReference type="ARBA" id="ARBA00022603"/>
    </source>
</evidence>
<dbReference type="HOGENOM" id="CLU_068443_3_1_0"/>
<protein>
    <submittedName>
        <fullName evidence="4">Putative methyltransferase</fullName>
    </submittedName>
</protein>
<dbReference type="CDD" id="cd02440">
    <property type="entry name" value="AdoMet_MTases"/>
    <property type="match status" value="1"/>
</dbReference>
<reference evidence="4 5" key="1">
    <citation type="journal article" date="2013" name="Front. Microbiol.">
        <title>The genome of Nitrospina gracilis illuminates the metabolism and evolution of the major marine nitrite oxidizer.</title>
        <authorList>
            <person name="Luecker S."/>
            <person name="Nowka B."/>
            <person name="Rattei T."/>
            <person name="Spieck E."/>
            <person name="and Daims H."/>
        </authorList>
    </citation>
    <scope>NUCLEOTIDE SEQUENCE [LARGE SCALE GENOMIC DNA]</scope>
    <source>
        <strain evidence="4 5">3/211</strain>
    </source>
</reference>
<comment type="caution">
    <text evidence="4">The sequence shown here is derived from an EMBL/GenBank/DDBJ whole genome shotgun (WGS) entry which is preliminary data.</text>
</comment>
<sequence>MIADVASFLLLALALLLAWVVLGPVFFGAPWHWTGQGALRRALDLADAQPGETLVDLGSGDGRVLITAARDYGLKGVGIEIDPVKVWVSRLWAKLSGVSDRVVIHWGNVADHPCKEADIVYLYLSHQAVDRLFPALFASLKPGARVVTQRFCLPGLRPDKIDCGGTLFLYTGRKGQNVDGYR</sequence>